<evidence type="ECO:0000313" key="3">
    <source>
        <dbReference type="Proteomes" id="UP000193642"/>
    </source>
</evidence>
<dbReference type="AlphaFoldDB" id="A0A1Y2BF73"/>
<proteinExistence type="predicted"/>
<evidence type="ECO:0000313" key="2">
    <source>
        <dbReference type="EMBL" id="ORY33190.1"/>
    </source>
</evidence>
<comment type="caution">
    <text evidence="2">The sequence shown here is derived from an EMBL/GenBank/DDBJ whole genome shotgun (WGS) entry which is preliminary data.</text>
</comment>
<sequence>MAPTQNPTPPLVGRPSKHQINLEHNLSKLDDLMQSLAVSDFQNRDQHEPPSPASFVGHGSNPQLSHTRSRSLASGGSLGVHEETFGQVMAGNTIIHSFLEILSSTSDYKQVWKNRYMVLTANSSSSGPMIHVFRNNVDLNAAPVLGIPVESVSAPVYDSGVQSYLVSVQAVAGGHHQHHRTFTFKSVSVDALYAWYDGIVKALEGSNGSVRQSVSSGSSVQPPSPRPRMDSASTSVGPVPLSRSGSYAGRSVAPRPPNEERQAELRRLHEDYLKELGGRRIRIREFLARKEFEERKRREHFELMGRVVGSVANEVEAREKREEEERQAERIKRSLGLSFGVQL</sequence>
<feature type="region of interest" description="Disordered" evidence="1">
    <location>
        <begin position="42"/>
        <end position="75"/>
    </location>
</feature>
<protein>
    <recommendedName>
        <fullName evidence="4">PH domain-containing protein</fullName>
    </recommendedName>
</protein>
<accession>A0A1Y2BF73</accession>
<reference evidence="2 3" key="1">
    <citation type="submission" date="2016-07" db="EMBL/GenBank/DDBJ databases">
        <title>Pervasive Adenine N6-methylation of Active Genes in Fungi.</title>
        <authorList>
            <consortium name="DOE Joint Genome Institute"/>
            <person name="Mondo S.J."/>
            <person name="Dannebaum R.O."/>
            <person name="Kuo R.C."/>
            <person name="Labutti K."/>
            <person name="Haridas S."/>
            <person name="Kuo A."/>
            <person name="Salamov A."/>
            <person name="Ahrendt S.R."/>
            <person name="Lipzen A."/>
            <person name="Sullivan W."/>
            <person name="Andreopoulos W.B."/>
            <person name="Clum A."/>
            <person name="Lindquist E."/>
            <person name="Daum C."/>
            <person name="Ramamoorthy G.K."/>
            <person name="Gryganskyi A."/>
            <person name="Culley D."/>
            <person name="Magnuson J.K."/>
            <person name="James T.Y."/>
            <person name="O'Malley M.A."/>
            <person name="Stajich J.E."/>
            <person name="Spatafora J.W."/>
            <person name="Visel A."/>
            <person name="Grigoriev I.V."/>
        </authorList>
    </citation>
    <scope>NUCLEOTIDE SEQUENCE [LARGE SCALE GENOMIC DNA]</scope>
    <source>
        <strain evidence="2 3">JEL800</strain>
    </source>
</reference>
<dbReference type="SUPFAM" id="SSF50729">
    <property type="entry name" value="PH domain-like"/>
    <property type="match status" value="1"/>
</dbReference>
<feature type="region of interest" description="Disordered" evidence="1">
    <location>
        <begin position="1"/>
        <end position="20"/>
    </location>
</feature>
<dbReference type="EMBL" id="MCGO01000068">
    <property type="protein sequence ID" value="ORY33190.1"/>
    <property type="molecule type" value="Genomic_DNA"/>
</dbReference>
<gene>
    <name evidence="2" type="ORF">BCR33DRAFT_723198</name>
</gene>
<evidence type="ECO:0000256" key="1">
    <source>
        <dbReference type="SAM" id="MobiDB-lite"/>
    </source>
</evidence>
<feature type="compositionally biased region" description="Pro residues" evidence="1">
    <location>
        <begin position="1"/>
        <end position="12"/>
    </location>
</feature>
<keyword evidence="3" id="KW-1185">Reference proteome</keyword>
<name>A0A1Y2BF73_9FUNG</name>
<evidence type="ECO:0008006" key="4">
    <source>
        <dbReference type="Google" id="ProtNLM"/>
    </source>
</evidence>
<feature type="compositionally biased region" description="Low complexity" evidence="1">
    <location>
        <begin position="207"/>
        <end position="221"/>
    </location>
</feature>
<organism evidence="2 3">
    <name type="scientific">Rhizoclosmatium globosum</name>
    <dbReference type="NCBI Taxonomy" id="329046"/>
    <lineage>
        <taxon>Eukaryota</taxon>
        <taxon>Fungi</taxon>
        <taxon>Fungi incertae sedis</taxon>
        <taxon>Chytridiomycota</taxon>
        <taxon>Chytridiomycota incertae sedis</taxon>
        <taxon>Chytridiomycetes</taxon>
        <taxon>Chytridiales</taxon>
        <taxon>Chytriomycetaceae</taxon>
        <taxon>Rhizoclosmatium</taxon>
    </lineage>
</organism>
<feature type="region of interest" description="Disordered" evidence="1">
    <location>
        <begin position="207"/>
        <end position="263"/>
    </location>
</feature>
<dbReference type="Proteomes" id="UP000193642">
    <property type="component" value="Unassembled WGS sequence"/>
</dbReference>